<comment type="caution">
    <text evidence="4">Lacks conserved residue(s) required for the propagation of feature annotation.</text>
</comment>
<dbReference type="InterPro" id="IPR036852">
    <property type="entry name" value="Peptidase_S8/S53_dom_sf"/>
</dbReference>
<dbReference type="PROSITE" id="PS51892">
    <property type="entry name" value="SUBTILASE"/>
    <property type="match status" value="1"/>
</dbReference>
<comment type="similarity">
    <text evidence="4">Belongs to the peptidase S8 family.</text>
</comment>
<protein>
    <submittedName>
        <fullName evidence="6">S8 family serine peptidase</fullName>
    </submittedName>
</protein>
<feature type="non-terminal residue" evidence="6">
    <location>
        <position position="66"/>
    </location>
</feature>
<keyword evidence="3" id="KW-0720">Serine protease</keyword>
<evidence type="ECO:0000256" key="3">
    <source>
        <dbReference type="ARBA" id="ARBA00022825"/>
    </source>
</evidence>
<feature type="domain" description="Peptidase S8/S53" evidence="5">
    <location>
        <begin position="7"/>
        <end position="53"/>
    </location>
</feature>
<dbReference type="Proteomes" id="UP001168363">
    <property type="component" value="Unassembled WGS sequence"/>
</dbReference>
<dbReference type="Pfam" id="PF00082">
    <property type="entry name" value="Peptidase_S8"/>
    <property type="match status" value="1"/>
</dbReference>
<dbReference type="InterPro" id="IPR000209">
    <property type="entry name" value="Peptidase_S8/S53_dom"/>
</dbReference>
<evidence type="ECO:0000313" key="6">
    <source>
        <dbReference type="EMBL" id="MDO3398348.1"/>
    </source>
</evidence>
<proteinExistence type="inferred from homology"/>
<dbReference type="SUPFAM" id="SSF52743">
    <property type="entry name" value="Subtilisin-like"/>
    <property type="match status" value="1"/>
</dbReference>
<dbReference type="InterPro" id="IPR023828">
    <property type="entry name" value="Peptidase_S8_Ser-AS"/>
</dbReference>
<evidence type="ECO:0000256" key="2">
    <source>
        <dbReference type="ARBA" id="ARBA00022801"/>
    </source>
</evidence>
<dbReference type="PROSITE" id="PS00138">
    <property type="entry name" value="SUBTILASE_SER"/>
    <property type="match status" value="1"/>
</dbReference>
<reference evidence="6" key="1">
    <citation type="submission" date="2023-06" db="EMBL/GenBank/DDBJ databases">
        <title>Genome sequence of Nocardioides sp. SOB44.</title>
        <authorList>
            <person name="Zhang G."/>
        </authorList>
    </citation>
    <scope>NUCLEOTIDE SEQUENCE</scope>
    <source>
        <strain evidence="6">SOB44</strain>
    </source>
</reference>
<keyword evidence="2" id="KW-0378">Hydrolase</keyword>
<evidence type="ECO:0000256" key="1">
    <source>
        <dbReference type="ARBA" id="ARBA00022670"/>
    </source>
</evidence>
<comment type="caution">
    <text evidence="6">The sequence shown here is derived from an EMBL/GenBank/DDBJ whole genome shotgun (WGS) entry which is preliminary data.</text>
</comment>
<evidence type="ECO:0000259" key="5">
    <source>
        <dbReference type="Pfam" id="PF00082"/>
    </source>
</evidence>
<evidence type="ECO:0000313" key="7">
    <source>
        <dbReference type="Proteomes" id="UP001168363"/>
    </source>
</evidence>
<evidence type="ECO:0000256" key="4">
    <source>
        <dbReference type="PROSITE-ProRule" id="PRU01240"/>
    </source>
</evidence>
<name>A0ABT8TWL1_9ACTN</name>
<organism evidence="6 7">
    <name type="scientific">Nocardioides cremeus</name>
    <dbReference type="NCBI Taxonomy" id="3058044"/>
    <lineage>
        <taxon>Bacteria</taxon>
        <taxon>Bacillati</taxon>
        <taxon>Actinomycetota</taxon>
        <taxon>Actinomycetes</taxon>
        <taxon>Propionibacteriales</taxon>
        <taxon>Nocardioidaceae</taxon>
        <taxon>Nocardioides</taxon>
    </lineage>
</organism>
<keyword evidence="7" id="KW-1185">Reference proteome</keyword>
<dbReference type="Gene3D" id="3.40.50.200">
    <property type="entry name" value="Peptidase S8/S53 domain"/>
    <property type="match status" value="1"/>
</dbReference>
<accession>A0ABT8TWL1</accession>
<gene>
    <name evidence="6" type="ORF">QWJ41_21740</name>
</gene>
<dbReference type="RefSeq" id="WP_302710581.1">
    <property type="nucleotide sequence ID" value="NZ_JAULSC010000465.1"/>
</dbReference>
<dbReference type="EMBL" id="JAULSC010000465">
    <property type="protein sequence ID" value="MDO3398348.1"/>
    <property type="molecule type" value="Genomic_DNA"/>
</dbReference>
<keyword evidence="1" id="KW-0645">Protease</keyword>
<sequence length="66" mass="6832">MPLGTGSAGCGESDYDYYAGTSMATPHVAGVAARLAAQGRTRENIEAARLDTARQPLTDVTGLYSP</sequence>